<dbReference type="AlphaFoldDB" id="A6GXY4"/>
<gene>
    <name evidence="2" type="ordered locus">FP0857</name>
</gene>
<dbReference type="Proteomes" id="UP000006394">
    <property type="component" value="Chromosome"/>
</dbReference>
<dbReference type="GeneID" id="66552521"/>
<keyword evidence="3" id="KW-1185">Reference proteome</keyword>
<proteinExistence type="predicted"/>
<dbReference type="SMART" id="SM00530">
    <property type="entry name" value="HTH_XRE"/>
    <property type="match status" value="1"/>
</dbReference>
<dbReference type="HOGENOM" id="CLU_161891_0_0_10"/>
<dbReference type="OrthoDB" id="4762426at2"/>
<dbReference type="PROSITE" id="PS50943">
    <property type="entry name" value="HTH_CROC1"/>
    <property type="match status" value="1"/>
</dbReference>
<dbReference type="CDD" id="cd00093">
    <property type="entry name" value="HTH_XRE"/>
    <property type="match status" value="1"/>
</dbReference>
<dbReference type="RefSeq" id="WP_011963013.1">
    <property type="nucleotide sequence ID" value="NC_009613.3"/>
</dbReference>
<dbReference type="eggNOG" id="COG1396">
    <property type="taxonomic scope" value="Bacteria"/>
</dbReference>
<feature type="domain" description="HTH cro/C1-type" evidence="1">
    <location>
        <begin position="8"/>
        <end position="62"/>
    </location>
</feature>
<dbReference type="InterPro" id="IPR010982">
    <property type="entry name" value="Lambda_DNA-bd_dom_sf"/>
</dbReference>
<dbReference type="EMBL" id="AM398681">
    <property type="protein sequence ID" value="CAL42957.1"/>
    <property type="molecule type" value="Genomic_DNA"/>
</dbReference>
<protein>
    <submittedName>
        <fullName evidence="2">DNA binding protein</fullName>
    </submittedName>
</protein>
<dbReference type="SUPFAM" id="SSF47413">
    <property type="entry name" value="lambda repressor-like DNA-binding domains"/>
    <property type="match status" value="1"/>
</dbReference>
<organism evidence="2 3">
    <name type="scientific">Flavobacterium psychrophilum (strain ATCC 49511 / DSM 21280 / CIP 103535 / JIP02/86)</name>
    <dbReference type="NCBI Taxonomy" id="402612"/>
    <lineage>
        <taxon>Bacteria</taxon>
        <taxon>Pseudomonadati</taxon>
        <taxon>Bacteroidota</taxon>
        <taxon>Flavobacteriia</taxon>
        <taxon>Flavobacteriales</taxon>
        <taxon>Flavobacteriaceae</taxon>
        <taxon>Flavobacterium</taxon>
    </lineage>
</organism>
<dbReference type="STRING" id="402612.FP0857"/>
<sequence length="100" mass="11750">MKTFREIIKAKREEQNLLLREVSALTSIDQSIISKFEKGERKPSREQVLKFAEIYNLSQNDLIISWQSDKVAYDLMQENDAEEILKVAESKVKYLKTIKK</sequence>
<accession>A6GXY4</accession>
<dbReference type="Pfam" id="PF01381">
    <property type="entry name" value="HTH_3"/>
    <property type="match status" value="1"/>
</dbReference>
<dbReference type="Gene3D" id="1.10.260.40">
    <property type="entry name" value="lambda repressor-like DNA-binding domains"/>
    <property type="match status" value="1"/>
</dbReference>
<evidence type="ECO:0000259" key="1">
    <source>
        <dbReference type="PROSITE" id="PS50943"/>
    </source>
</evidence>
<evidence type="ECO:0000313" key="2">
    <source>
        <dbReference type="EMBL" id="CAL42957.1"/>
    </source>
</evidence>
<dbReference type="EnsemblBacteria" id="CAL42957">
    <property type="protein sequence ID" value="CAL42957"/>
    <property type="gene ID" value="FP0857"/>
</dbReference>
<dbReference type="GO" id="GO:0003677">
    <property type="term" value="F:DNA binding"/>
    <property type="evidence" value="ECO:0007669"/>
    <property type="project" value="InterPro"/>
</dbReference>
<reference evidence="2 3" key="1">
    <citation type="journal article" date="2007" name="Nat. Biotechnol.">
        <title>Complete genome sequence of the fish pathogen Flavobacterium psychrophilum.</title>
        <authorList>
            <person name="Duchaud E."/>
            <person name="Boussaha M."/>
            <person name="Loux V."/>
            <person name="Bernardet J.F."/>
            <person name="Michel C."/>
            <person name="Kerouault B."/>
            <person name="Mondot S."/>
            <person name="Nicolas P."/>
            <person name="Bossy R."/>
            <person name="Caron C."/>
            <person name="Bessieres P."/>
            <person name="Gibrat J.F."/>
            <person name="Claverol S."/>
            <person name="Dumetz F."/>
            <person name="Le Henaff M."/>
            <person name="Benmansour A."/>
        </authorList>
    </citation>
    <scope>NUCLEOTIDE SEQUENCE [LARGE SCALE GENOMIC DNA]</scope>
    <source>
        <strain evidence="3">ATCC 49511 / DSM 21280 / CIP 103535 / JIP02/86</strain>
    </source>
</reference>
<dbReference type="InterPro" id="IPR001387">
    <property type="entry name" value="Cro/C1-type_HTH"/>
</dbReference>
<evidence type="ECO:0000313" key="3">
    <source>
        <dbReference type="Proteomes" id="UP000006394"/>
    </source>
</evidence>
<name>A6GXY4_FLAPJ</name>
<dbReference type="REBASE" id="15688">
    <property type="entry name" value="C.FpsJVP"/>
</dbReference>
<dbReference type="PATRIC" id="fig|402612.5.peg.870"/>
<dbReference type="KEGG" id="fps:FP0857"/>